<evidence type="ECO:0000259" key="2">
    <source>
        <dbReference type="Pfam" id="PF20236"/>
    </source>
</evidence>
<dbReference type="Pfam" id="PF20236">
    <property type="entry name" value="DUF6593"/>
    <property type="match status" value="1"/>
</dbReference>
<dbReference type="Proteomes" id="UP000294933">
    <property type="component" value="Unassembled WGS sequence"/>
</dbReference>
<dbReference type="OrthoDB" id="3191568at2759"/>
<evidence type="ECO:0000313" key="3">
    <source>
        <dbReference type="EMBL" id="TDL30013.1"/>
    </source>
</evidence>
<protein>
    <recommendedName>
        <fullName evidence="2">DUF6593 domain-containing protein</fullName>
    </recommendedName>
</protein>
<feature type="domain" description="DUF6593" evidence="2">
    <location>
        <begin position="126"/>
        <end position="227"/>
    </location>
</feature>
<accession>A0A4R5XFV7</accession>
<name>A0A4R5XFV7_9AGAM</name>
<dbReference type="InterPro" id="IPR046528">
    <property type="entry name" value="DUF6593"/>
</dbReference>
<dbReference type="VEuPathDB" id="FungiDB:BD410DRAFT_49825"/>
<dbReference type="EMBL" id="ML170156">
    <property type="protein sequence ID" value="TDL30013.1"/>
    <property type="molecule type" value="Genomic_DNA"/>
</dbReference>
<reference evidence="3 4" key="1">
    <citation type="submission" date="2018-06" db="EMBL/GenBank/DDBJ databases">
        <title>A transcriptomic atlas of mushroom development highlights an independent origin of complex multicellularity.</title>
        <authorList>
            <consortium name="DOE Joint Genome Institute"/>
            <person name="Krizsan K."/>
            <person name="Almasi E."/>
            <person name="Merenyi Z."/>
            <person name="Sahu N."/>
            <person name="Viragh M."/>
            <person name="Koszo T."/>
            <person name="Mondo S."/>
            <person name="Kiss B."/>
            <person name="Balint B."/>
            <person name="Kues U."/>
            <person name="Barry K."/>
            <person name="Hegedus J.C."/>
            <person name="Henrissat B."/>
            <person name="Johnson J."/>
            <person name="Lipzen A."/>
            <person name="Ohm R."/>
            <person name="Nagy I."/>
            <person name="Pangilinan J."/>
            <person name="Yan J."/>
            <person name="Xiong Y."/>
            <person name="Grigoriev I.V."/>
            <person name="Hibbett D.S."/>
            <person name="Nagy L.G."/>
        </authorList>
    </citation>
    <scope>NUCLEOTIDE SEQUENCE [LARGE SCALE GENOMIC DNA]</scope>
    <source>
        <strain evidence="3 4">SZMC22713</strain>
    </source>
</reference>
<feature type="compositionally biased region" description="Low complexity" evidence="1">
    <location>
        <begin position="67"/>
        <end position="100"/>
    </location>
</feature>
<sequence>MSYQNTQMPPQPQGGWTPSGPPSGPPQPYGAPPQWTPQAPQWGSPQPQWSGAPPQQQWAGTPPPQPQWTGGPPQQPQQQWTGGPPQQQWGAGAPQQQWGPKGYQQPSQGPPQASHPVFRFTSPDASILNTTVLDPNGQVAFTVSSDKKHTEIRDQQSQVIASIDWSHSNPVLQYRGEKFKAKEWVPLNKKKTSRALTHQGIHYEWVEENDNKAFLTSATGQRVVIWNDVNDTSSVELLPDGMKIGILEPAVVALVIMLSKRSLGDGGGSGLTGWGIALGGAIGTLLA</sequence>
<proteinExistence type="predicted"/>
<organism evidence="3 4">
    <name type="scientific">Rickenella mellea</name>
    <dbReference type="NCBI Taxonomy" id="50990"/>
    <lineage>
        <taxon>Eukaryota</taxon>
        <taxon>Fungi</taxon>
        <taxon>Dikarya</taxon>
        <taxon>Basidiomycota</taxon>
        <taxon>Agaricomycotina</taxon>
        <taxon>Agaricomycetes</taxon>
        <taxon>Hymenochaetales</taxon>
        <taxon>Rickenellaceae</taxon>
        <taxon>Rickenella</taxon>
    </lineage>
</organism>
<feature type="region of interest" description="Disordered" evidence="1">
    <location>
        <begin position="1"/>
        <end position="118"/>
    </location>
</feature>
<keyword evidence="4" id="KW-1185">Reference proteome</keyword>
<gene>
    <name evidence="3" type="ORF">BD410DRAFT_49825</name>
</gene>
<feature type="compositionally biased region" description="Pro residues" evidence="1">
    <location>
        <begin position="19"/>
        <end position="35"/>
    </location>
</feature>
<evidence type="ECO:0000313" key="4">
    <source>
        <dbReference type="Proteomes" id="UP000294933"/>
    </source>
</evidence>
<evidence type="ECO:0000256" key="1">
    <source>
        <dbReference type="SAM" id="MobiDB-lite"/>
    </source>
</evidence>
<dbReference type="AlphaFoldDB" id="A0A4R5XFV7"/>
<feature type="compositionally biased region" description="Low complexity" evidence="1">
    <location>
        <begin position="51"/>
        <end position="60"/>
    </location>
</feature>
<dbReference type="STRING" id="50990.A0A4R5XFV7"/>